<dbReference type="PANTHER" id="PTHR11632:SF51">
    <property type="entry name" value="SUCCINATE DEHYDROGENASE [UBIQUINONE] FLAVOPROTEIN SUBUNIT, MITOCHONDRIAL"/>
    <property type="match status" value="1"/>
</dbReference>
<evidence type="ECO:0000259" key="5">
    <source>
        <dbReference type="Pfam" id="PF02910"/>
    </source>
</evidence>
<dbReference type="AlphaFoldDB" id="A0A3G1KRA3"/>
<dbReference type="PANTHER" id="PTHR11632">
    <property type="entry name" value="SUCCINATE DEHYDROGENASE 2 FLAVOPROTEIN SUBUNIT"/>
    <property type="match status" value="1"/>
</dbReference>
<dbReference type="InterPro" id="IPR030664">
    <property type="entry name" value="SdhA/FrdA/AprA"/>
</dbReference>
<dbReference type="InterPro" id="IPR015939">
    <property type="entry name" value="Fum_Rdtase/Succ_DH_flav-like_C"/>
</dbReference>
<dbReference type="Gene3D" id="3.90.700.10">
    <property type="entry name" value="Succinate dehydrogenase/fumarate reductase flavoprotein, catalytic domain"/>
    <property type="match status" value="1"/>
</dbReference>
<name>A0A3G1KRA3_FORW1</name>
<evidence type="ECO:0008006" key="8">
    <source>
        <dbReference type="Google" id="ProtNLM"/>
    </source>
</evidence>
<dbReference type="Gene3D" id="1.20.58.100">
    <property type="entry name" value="Fumarate reductase/succinate dehydrogenase flavoprotein-like, C-terminal domain"/>
    <property type="match status" value="1"/>
</dbReference>
<dbReference type="SUPFAM" id="SSF56425">
    <property type="entry name" value="Succinate dehydrogenase/fumarate reductase flavoprotein, catalytic domain"/>
    <property type="match status" value="1"/>
</dbReference>
<dbReference type="EMBL" id="CP017634">
    <property type="protein sequence ID" value="ATW24970.1"/>
    <property type="molecule type" value="Genomic_DNA"/>
</dbReference>
<dbReference type="Pfam" id="PF02910">
    <property type="entry name" value="Succ_DH_flav_C"/>
    <property type="match status" value="1"/>
</dbReference>
<dbReference type="PRINTS" id="PR00368">
    <property type="entry name" value="FADPNR"/>
</dbReference>
<evidence type="ECO:0000259" key="4">
    <source>
        <dbReference type="Pfam" id="PF00890"/>
    </source>
</evidence>
<dbReference type="InterPro" id="IPR003953">
    <property type="entry name" value="FAD-dep_OxRdtase_2_FAD-bd"/>
</dbReference>
<dbReference type="InterPro" id="IPR027477">
    <property type="entry name" value="Succ_DH/fumarate_Rdtase_cat_sf"/>
</dbReference>
<feature type="active site" description="Proton acceptor" evidence="3">
    <location>
        <position position="287"/>
    </location>
</feature>
<dbReference type="PIRSF" id="PIRSF000171">
    <property type="entry name" value="SDHA_APRA_LASPO"/>
    <property type="match status" value="1"/>
</dbReference>
<evidence type="ECO:0000256" key="3">
    <source>
        <dbReference type="PIRSR" id="PIRSR000171-1"/>
    </source>
</evidence>
<dbReference type="OrthoDB" id="9806724at2"/>
<dbReference type="Pfam" id="PF00890">
    <property type="entry name" value="FAD_binding_2"/>
    <property type="match status" value="1"/>
</dbReference>
<keyword evidence="7" id="KW-1185">Reference proteome</keyword>
<keyword evidence="2" id="KW-0560">Oxidoreductase</keyword>
<evidence type="ECO:0000256" key="1">
    <source>
        <dbReference type="ARBA" id="ARBA00022630"/>
    </source>
</evidence>
<feature type="domain" description="Fumarate reductase/succinate dehydrogenase flavoprotein-like C-terminal" evidence="5">
    <location>
        <begin position="440"/>
        <end position="544"/>
    </location>
</feature>
<protein>
    <recommendedName>
        <fullName evidence="8">L-aspartate oxidase</fullName>
    </recommendedName>
</protein>
<accession>A0A3G1KRA3</accession>
<evidence type="ECO:0000313" key="7">
    <source>
        <dbReference type="Proteomes" id="UP000323521"/>
    </source>
</evidence>
<gene>
    <name evidence="6" type="ORF">DCMF_09465</name>
</gene>
<dbReference type="KEGG" id="fwa:DCMF_09465"/>
<dbReference type="Proteomes" id="UP000323521">
    <property type="component" value="Chromosome"/>
</dbReference>
<sequence length="550" mass="60156">MLPGPIRSVESDVLIIGGGLAGLAAALEAVRTVPRVTVLCKRKSGMSGNTLVSGGGFAAFLPGGDDSCERYVQDTMESGKGMNDRTLVEILARQSAPAIERLEGWGVKFMRLNGEFMSKHAPGHSCPRSLYCEFGPREQTIRGLAVLRPLRDRVSQAGARLMDHVAVIQLVKKDDRVIGALGIDLAQEELIYFSAQAVILAAGGAGRLFSRNNNSAEITGDAFSLALNAGVPLRDMEFVQFYPTMLHDPVKLTLSNTLFGDGAVLRNALGEKFMVKYAPQDADMATRDQMCQAIFGEIGAKRAVADQVYLDCTGIPAPALERSHRRLKQYLEQHGVDMQKDWLPVSPAAHFSMGGIRINACCETSLEGLYAAGECAGGVHGANRLATNALTEAVVFGSIAGERAASFAAKAGNLKVPPPRIVWPDGGTGKETCAEIRNFLCKTMWENASIIRSKESLSRAWENIRHCRERLSRRGCAGFRDWAKYLELKGMCQVAEAVVRAALCREESRGSHFREDFPRENTRWIGSVEVAMMEEHNFRVDFRPSHGFYR</sequence>
<dbReference type="SUPFAM" id="SSF46977">
    <property type="entry name" value="Succinate dehydrogenase/fumarate reductase flavoprotein C-terminal domain"/>
    <property type="match status" value="1"/>
</dbReference>
<evidence type="ECO:0000256" key="2">
    <source>
        <dbReference type="ARBA" id="ARBA00023002"/>
    </source>
</evidence>
<reference evidence="6 7" key="1">
    <citation type="submission" date="2016-10" db="EMBL/GenBank/DDBJ databases">
        <title>Complete Genome Sequence of Peptococcaceae strain DCMF.</title>
        <authorList>
            <person name="Edwards R.J."/>
            <person name="Holland S.I."/>
            <person name="Deshpande N.P."/>
            <person name="Wong Y.K."/>
            <person name="Ertan H."/>
            <person name="Manefield M."/>
            <person name="Russell T.L."/>
            <person name="Lee M.J."/>
        </authorList>
    </citation>
    <scope>NUCLEOTIDE SEQUENCE [LARGE SCALE GENOMIC DNA]</scope>
    <source>
        <strain evidence="6 7">DCMF</strain>
    </source>
</reference>
<dbReference type="InterPro" id="IPR037099">
    <property type="entry name" value="Fum_R/Succ_DH_flav-like_C_sf"/>
</dbReference>
<keyword evidence="1" id="KW-0285">Flavoprotein</keyword>
<organism evidence="6 7">
    <name type="scientific">Formimonas warabiya</name>
    <dbReference type="NCBI Taxonomy" id="1761012"/>
    <lineage>
        <taxon>Bacteria</taxon>
        <taxon>Bacillati</taxon>
        <taxon>Bacillota</taxon>
        <taxon>Clostridia</taxon>
        <taxon>Eubacteriales</taxon>
        <taxon>Peptococcaceae</taxon>
        <taxon>Candidatus Formimonas</taxon>
    </lineage>
</organism>
<dbReference type="SUPFAM" id="SSF51905">
    <property type="entry name" value="FAD/NAD(P)-binding domain"/>
    <property type="match status" value="1"/>
</dbReference>
<dbReference type="InterPro" id="IPR036188">
    <property type="entry name" value="FAD/NAD-bd_sf"/>
</dbReference>
<dbReference type="Gene3D" id="3.50.50.60">
    <property type="entry name" value="FAD/NAD(P)-binding domain"/>
    <property type="match status" value="1"/>
</dbReference>
<proteinExistence type="predicted"/>
<dbReference type="RefSeq" id="WP_148134210.1">
    <property type="nucleotide sequence ID" value="NZ_CP017634.1"/>
</dbReference>
<feature type="domain" description="FAD-dependent oxidoreductase 2 FAD-binding" evidence="4">
    <location>
        <begin position="12"/>
        <end position="390"/>
    </location>
</feature>
<dbReference type="GO" id="GO:0033765">
    <property type="term" value="F:steroid dehydrogenase activity, acting on the CH-CH group of donors"/>
    <property type="evidence" value="ECO:0007669"/>
    <property type="project" value="UniProtKB-ARBA"/>
</dbReference>
<evidence type="ECO:0000313" key="6">
    <source>
        <dbReference type="EMBL" id="ATW24970.1"/>
    </source>
</evidence>